<evidence type="ECO:0000256" key="2">
    <source>
        <dbReference type="SAM" id="Phobius"/>
    </source>
</evidence>
<keyword evidence="5" id="KW-1185">Reference proteome</keyword>
<evidence type="ECO:0000313" key="4">
    <source>
        <dbReference type="EMBL" id="GAA3025269.1"/>
    </source>
</evidence>
<dbReference type="EMBL" id="BAAAWD010000015">
    <property type="protein sequence ID" value="GAA3025269.1"/>
    <property type="molecule type" value="Genomic_DNA"/>
</dbReference>
<feature type="transmembrane region" description="Helical" evidence="2">
    <location>
        <begin position="172"/>
        <end position="189"/>
    </location>
</feature>
<dbReference type="Pfam" id="PF08044">
    <property type="entry name" value="DUF1707"/>
    <property type="match status" value="1"/>
</dbReference>
<comment type="caution">
    <text evidence="4">The sequence shown here is derived from an EMBL/GenBank/DDBJ whole genome shotgun (WGS) entry which is preliminary data.</text>
</comment>
<dbReference type="InterPro" id="IPR012551">
    <property type="entry name" value="DUF1707_SHOCT-like"/>
</dbReference>
<feature type="region of interest" description="Disordered" evidence="1">
    <location>
        <begin position="54"/>
        <end position="79"/>
    </location>
</feature>
<sequence length="205" mass="21955">MTPREGLRIGDAERDAAMEFLRENYAQGRLTHEELDERLELTLSARTDGDLARVSADLPGRGGDGESVGGVPGAPDHAGPWGRADPWERAMRSWAHAGGPWGHGRPGGHGPRSWADGPGRAWAHHHPDAWMHHRAAREYRRRKHRGGPGFPVPLILLLVAGVAFTGLGVLKVLLAIALVLTVVGALRRGRARTGGHSRIGPPGAA</sequence>
<keyword evidence="2" id="KW-0812">Transmembrane</keyword>
<dbReference type="PANTHER" id="PTHR40763">
    <property type="entry name" value="MEMBRANE PROTEIN-RELATED"/>
    <property type="match status" value="1"/>
</dbReference>
<feature type="domain" description="DUF1707" evidence="3">
    <location>
        <begin position="7"/>
        <end position="59"/>
    </location>
</feature>
<evidence type="ECO:0000259" key="3">
    <source>
        <dbReference type="Pfam" id="PF08044"/>
    </source>
</evidence>
<dbReference type="RefSeq" id="WP_344901047.1">
    <property type="nucleotide sequence ID" value="NZ_BAAAWD010000015.1"/>
</dbReference>
<evidence type="ECO:0000256" key="1">
    <source>
        <dbReference type="SAM" id="MobiDB-lite"/>
    </source>
</evidence>
<feature type="transmembrane region" description="Helical" evidence="2">
    <location>
        <begin position="147"/>
        <end position="166"/>
    </location>
</feature>
<dbReference type="Proteomes" id="UP001499930">
    <property type="component" value="Unassembled WGS sequence"/>
</dbReference>
<feature type="compositionally biased region" description="Gly residues" evidence="1">
    <location>
        <begin position="60"/>
        <end position="72"/>
    </location>
</feature>
<accession>A0ABN3YFG1</accession>
<keyword evidence="2" id="KW-0472">Membrane</keyword>
<feature type="compositionally biased region" description="Gly residues" evidence="1">
    <location>
        <begin position="99"/>
        <end position="110"/>
    </location>
</feature>
<proteinExistence type="predicted"/>
<dbReference type="PANTHER" id="PTHR40763:SF5">
    <property type="entry name" value="MEMBRANE PROTEIN"/>
    <property type="match status" value="1"/>
</dbReference>
<reference evidence="5" key="1">
    <citation type="journal article" date="2019" name="Int. J. Syst. Evol. Microbiol.">
        <title>The Global Catalogue of Microorganisms (GCM) 10K type strain sequencing project: providing services to taxonomists for standard genome sequencing and annotation.</title>
        <authorList>
            <consortium name="The Broad Institute Genomics Platform"/>
            <consortium name="The Broad Institute Genome Sequencing Center for Infectious Disease"/>
            <person name="Wu L."/>
            <person name="Ma J."/>
        </authorList>
    </citation>
    <scope>NUCLEOTIDE SEQUENCE [LARGE SCALE GENOMIC DNA]</scope>
    <source>
        <strain evidence="5">JCM 3106</strain>
    </source>
</reference>
<gene>
    <name evidence="4" type="ORF">GCM10017559_58660</name>
</gene>
<feature type="region of interest" description="Disordered" evidence="1">
    <location>
        <begin position="96"/>
        <end position="118"/>
    </location>
</feature>
<organism evidence="4 5">
    <name type="scientific">Streptosporangium longisporum</name>
    <dbReference type="NCBI Taxonomy" id="46187"/>
    <lineage>
        <taxon>Bacteria</taxon>
        <taxon>Bacillati</taxon>
        <taxon>Actinomycetota</taxon>
        <taxon>Actinomycetes</taxon>
        <taxon>Streptosporangiales</taxon>
        <taxon>Streptosporangiaceae</taxon>
        <taxon>Streptosporangium</taxon>
    </lineage>
</organism>
<keyword evidence="2" id="KW-1133">Transmembrane helix</keyword>
<name>A0ABN3YFG1_9ACTN</name>
<protein>
    <recommendedName>
        <fullName evidence="3">DUF1707 domain-containing protein</fullName>
    </recommendedName>
</protein>
<evidence type="ECO:0000313" key="5">
    <source>
        <dbReference type="Proteomes" id="UP001499930"/>
    </source>
</evidence>